<proteinExistence type="predicted"/>
<dbReference type="AlphaFoldDB" id="A0A090GW64"/>
<dbReference type="Proteomes" id="UP000046122">
    <property type="component" value="Unassembled WGS sequence"/>
</dbReference>
<name>A0A090GW64_MESPL</name>
<dbReference type="EMBL" id="CCNE01000065">
    <property type="protein sequence ID" value="CDX62475.1"/>
    <property type="molecule type" value="Genomic_DNA"/>
</dbReference>
<evidence type="ECO:0000313" key="1">
    <source>
        <dbReference type="EMBL" id="CDX62475.1"/>
    </source>
</evidence>
<protein>
    <submittedName>
        <fullName evidence="1">Uncharacterized protein</fullName>
    </submittedName>
</protein>
<sequence>MPLLRAWSTAEQNLHRSGCFDVTAWILGSAPRRFAPAPPVDDEAIGILRQYNLPPPPHLPI</sequence>
<gene>
    <name evidence="1" type="ORF">MPL3365_70491</name>
</gene>
<organism evidence="1 2">
    <name type="scientific">Mesorhizobium plurifarium</name>
    <dbReference type="NCBI Taxonomy" id="69974"/>
    <lineage>
        <taxon>Bacteria</taxon>
        <taxon>Pseudomonadati</taxon>
        <taxon>Pseudomonadota</taxon>
        <taxon>Alphaproteobacteria</taxon>
        <taxon>Hyphomicrobiales</taxon>
        <taxon>Phyllobacteriaceae</taxon>
        <taxon>Mesorhizobium</taxon>
    </lineage>
</organism>
<accession>A0A090GW64</accession>
<evidence type="ECO:0000313" key="2">
    <source>
        <dbReference type="Proteomes" id="UP000046122"/>
    </source>
</evidence>
<reference evidence="1 2" key="1">
    <citation type="submission" date="2014-08" db="EMBL/GenBank/DDBJ databases">
        <authorList>
            <person name="Moulin Lionel"/>
        </authorList>
    </citation>
    <scope>NUCLEOTIDE SEQUENCE [LARGE SCALE GENOMIC DNA]</scope>
</reference>